<gene>
    <name evidence="2" type="ORF">R2G56_08505</name>
</gene>
<proteinExistence type="predicted"/>
<evidence type="ECO:0000313" key="3">
    <source>
        <dbReference type="Proteomes" id="UP001185659"/>
    </source>
</evidence>
<accession>A0ABU4AJ97</accession>
<reference evidence="2 3" key="1">
    <citation type="submission" date="2023-10" db="EMBL/GenBank/DDBJ databases">
        <authorList>
            <person name="Venkata Ramana C."/>
            <person name="Sasikala C."/>
            <person name="Dhurka M."/>
        </authorList>
    </citation>
    <scope>NUCLEOTIDE SEQUENCE [LARGE SCALE GENOMIC DNA]</scope>
    <source>
        <strain evidence="2 3">KCTC 32151</strain>
    </source>
</reference>
<protein>
    <submittedName>
        <fullName evidence="2">Uncharacterized protein</fullName>
    </submittedName>
</protein>
<organism evidence="2 3">
    <name type="scientific">Nitratireductor aquimarinus</name>
    <dbReference type="NCBI Taxonomy" id="889300"/>
    <lineage>
        <taxon>Bacteria</taxon>
        <taxon>Pseudomonadati</taxon>
        <taxon>Pseudomonadota</taxon>
        <taxon>Alphaproteobacteria</taxon>
        <taxon>Hyphomicrobiales</taxon>
        <taxon>Phyllobacteriaceae</taxon>
        <taxon>Nitratireductor</taxon>
    </lineage>
</organism>
<name>A0ABU4AJ97_9HYPH</name>
<comment type="caution">
    <text evidence="2">The sequence shown here is derived from an EMBL/GenBank/DDBJ whole genome shotgun (WGS) entry which is preliminary data.</text>
</comment>
<feature type="region of interest" description="Disordered" evidence="1">
    <location>
        <begin position="1"/>
        <end position="38"/>
    </location>
</feature>
<dbReference type="EMBL" id="JAWLIP010000003">
    <property type="protein sequence ID" value="MDV6226323.1"/>
    <property type="molecule type" value="Genomic_DNA"/>
</dbReference>
<sequence length="88" mass="9484">MTSETALKTDGGGREHCRRPPHPQHTSRNADSEPDPYEPAAEAIIEACGGDPREAVIALLGERDYLAGRVEALERSVSWGFVRAGAAR</sequence>
<evidence type="ECO:0000313" key="2">
    <source>
        <dbReference type="EMBL" id="MDV6226323.1"/>
    </source>
</evidence>
<evidence type="ECO:0000256" key="1">
    <source>
        <dbReference type="SAM" id="MobiDB-lite"/>
    </source>
</evidence>
<keyword evidence="3" id="KW-1185">Reference proteome</keyword>
<dbReference type="Proteomes" id="UP001185659">
    <property type="component" value="Unassembled WGS sequence"/>
</dbReference>
<dbReference type="RefSeq" id="WP_317561003.1">
    <property type="nucleotide sequence ID" value="NZ_JAWLIP010000003.1"/>
</dbReference>